<dbReference type="EMBL" id="FN314408">
    <property type="protein sequence ID" value="CAX70141.1"/>
    <property type="molecule type" value="mRNA"/>
</dbReference>
<proteinExistence type="evidence at transcript level"/>
<dbReference type="Pfam" id="PF00071">
    <property type="entry name" value="Ras"/>
    <property type="match status" value="1"/>
</dbReference>
<sequence length="94" mass="10367">MLVGNKCDLRHLRSVGTEDARFFAQQQGLSFIETSALDSTNVEEAFCQILQNIYSIVSSHPPVNNIDMKMSLHNNQPIVSPNADNASGGRRCCN</sequence>
<dbReference type="AlphaFoldDB" id="C1L613"/>
<name>C1L613_SCHJA</name>
<dbReference type="SUPFAM" id="SSF52540">
    <property type="entry name" value="P-loop containing nucleoside triphosphate hydrolases"/>
    <property type="match status" value="1"/>
</dbReference>
<dbReference type="PROSITE" id="PS51419">
    <property type="entry name" value="RAB"/>
    <property type="match status" value="1"/>
</dbReference>
<dbReference type="GO" id="GO:0003924">
    <property type="term" value="F:GTPase activity"/>
    <property type="evidence" value="ECO:0007669"/>
    <property type="project" value="InterPro"/>
</dbReference>
<dbReference type="PROSITE" id="PS51421">
    <property type="entry name" value="RAS"/>
    <property type="match status" value="1"/>
</dbReference>
<evidence type="ECO:0000313" key="1">
    <source>
        <dbReference type="EMBL" id="CAX70141.1"/>
    </source>
</evidence>
<dbReference type="GO" id="GO:0005525">
    <property type="term" value="F:GTP binding"/>
    <property type="evidence" value="ECO:0007669"/>
    <property type="project" value="InterPro"/>
</dbReference>
<gene>
    <name evidence="1" type="primary">Rab11</name>
</gene>
<dbReference type="PANTHER" id="PTHR47979">
    <property type="entry name" value="DRAB11-RELATED"/>
    <property type="match status" value="1"/>
</dbReference>
<dbReference type="InterPro" id="IPR001806">
    <property type="entry name" value="Small_GTPase"/>
</dbReference>
<dbReference type="Gene3D" id="3.40.50.300">
    <property type="entry name" value="P-loop containing nucleotide triphosphate hydrolases"/>
    <property type="match status" value="1"/>
</dbReference>
<dbReference type="SMART" id="SM00175">
    <property type="entry name" value="RAB"/>
    <property type="match status" value="1"/>
</dbReference>
<reference evidence="1" key="1">
    <citation type="journal article" date="2009" name="Nature">
        <title>The Schistosoma japonicum genome reveals features of host-parasite interplay.</title>
        <authorList>
            <person name="Liu F."/>
            <person name="Zhou Y."/>
            <person name="Wang Z.Q."/>
            <person name="Lu G."/>
            <person name="Zheng H."/>
            <person name="Brindley P.J."/>
            <person name="McManus D.P."/>
            <person name="Blair D."/>
            <person name="Zhang Q.H."/>
            <person name="Zhong Y."/>
            <person name="Wang S."/>
            <person name="Han Z.G."/>
            <person name="Chen Z."/>
        </authorList>
    </citation>
    <scope>NUCLEOTIDE SEQUENCE</scope>
    <source>
        <strain evidence="1">Anhui</strain>
    </source>
</reference>
<reference evidence="1" key="2">
    <citation type="submission" date="2009-03" db="EMBL/GenBank/DDBJ databases">
        <authorList>
            <person name="Gang L."/>
        </authorList>
    </citation>
    <scope>NUCLEOTIDE SEQUENCE</scope>
    <source>
        <strain evidence="1">Anhui</strain>
    </source>
</reference>
<dbReference type="InterPro" id="IPR050209">
    <property type="entry name" value="Rab_GTPases_membrane_traffic"/>
</dbReference>
<organism evidence="1">
    <name type="scientific">Schistosoma japonicum</name>
    <name type="common">Blood fluke</name>
    <dbReference type="NCBI Taxonomy" id="6182"/>
    <lineage>
        <taxon>Eukaryota</taxon>
        <taxon>Metazoa</taxon>
        <taxon>Spiralia</taxon>
        <taxon>Lophotrochozoa</taxon>
        <taxon>Platyhelminthes</taxon>
        <taxon>Trematoda</taxon>
        <taxon>Digenea</taxon>
        <taxon>Strigeidida</taxon>
        <taxon>Schistosomatoidea</taxon>
        <taxon>Schistosomatidae</taxon>
        <taxon>Schistosoma</taxon>
    </lineage>
</organism>
<dbReference type="InterPro" id="IPR027417">
    <property type="entry name" value="P-loop_NTPase"/>
</dbReference>
<accession>C1L613</accession>
<protein>
    <submittedName>
        <fullName evidence="1">Rab-protein 11</fullName>
    </submittedName>
</protein>